<dbReference type="RefSeq" id="WP_151759385.1">
    <property type="nucleotide sequence ID" value="NZ_BKZW01000004.1"/>
</dbReference>
<evidence type="ECO:0000313" key="3">
    <source>
        <dbReference type="Proteomes" id="UP000326912"/>
    </source>
</evidence>
<organism evidence="2 3">
    <name type="scientific">Dictyobacter vulcani</name>
    <dbReference type="NCBI Taxonomy" id="2607529"/>
    <lineage>
        <taxon>Bacteria</taxon>
        <taxon>Bacillati</taxon>
        <taxon>Chloroflexota</taxon>
        <taxon>Ktedonobacteria</taxon>
        <taxon>Ktedonobacterales</taxon>
        <taxon>Dictyobacteraceae</taxon>
        <taxon>Dictyobacter</taxon>
    </lineage>
</organism>
<keyword evidence="1" id="KW-0812">Transmembrane</keyword>
<dbReference type="Proteomes" id="UP000326912">
    <property type="component" value="Unassembled WGS sequence"/>
</dbReference>
<comment type="caution">
    <text evidence="2">The sequence shown here is derived from an EMBL/GenBank/DDBJ whole genome shotgun (WGS) entry which is preliminary data.</text>
</comment>
<proteinExistence type="predicted"/>
<dbReference type="EMBL" id="BKZW01000004">
    <property type="protein sequence ID" value="GER91783.1"/>
    <property type="molecule type" value="Genomic_DNA"/>
</dbReference>
<protein>
    <submittedName>
        <fullName evidence="2">Uncharacterized protein</fullName>
    </submittedName>
</protein>
<reference evidence="2 3" key="1">
    <citation type="submission" date="2019-10" db="EMBL/GenBank/DDBJ databases">
        <title>Dictyobacter vulcani sp. nov., within the class Ktedonobacteria, isolated from soil of volcanic Mt. Zao.</title>
        <authorList>
            <person name="Zheng Y."/>
            <person name="Wang C.M."/>
            <person name="Sakai Y."/>
            <person name="Abe K."/>
            <person name="Yokota A."/>
            <person name="Yabe S."/>
        </authorList>
    </citation>
    <scope>NUCLEOTIDE SEQUENCE [LARGE SCALE GENOMIC DNA]</scope>
    <source>
        <strain evidence="2 3">W12</strain>
    </source>
</reference>
<sequence>MGIYLLVACIVNSVGGSFKVQSLEQFGGTLLFPLIALAMIVYGIREHREFRQLTLPDEGKEV</sequence>
<keyword evidence="3" id="KW-1185">Reference proteome</keyword>
<feature type="transmembrane region" description="Helical" evidence="1">
    <location>
        <begin position="26"/>
        <end position="44"/>
    </location>
</feature>
<gene>
    <name evidence="2" type="ORF">KDW_59450</name>
</gene>
<accession>A0A5J4KWB2</accession>
<name>A0A5J4KWB2_9CHLR</name>
<keyword evidence="1" id="KW-0472">Membrane</keyword>
<keyword evidence="1" id="KW-1133">Transmembrane helix</keyword>
<evidence type="ECO:0000256" key="1">
    <source>
        <dbReference type="SAM" id="Phobius"/>
    </source>
</evidence>
<dbReference type="AlphaFoldDB" id="A0A5J4KWB2"/>
<evidence type="ECO:0000313" key="2">
    <source>
        <dbReference type="EMBL" id="GER91783.1"/>
    </source>
</evidence>